<dbReference type="KEGG" id="tim:GMBLW1_01970"/>
<organism evidence="1">
    <name type="scientific">Tuwongella immobilis</name>
    <dbReference type="NCBI Taxonomy" id="692036"/>
    <lineage>
        <taxon>Bacteria</taxon>
        <taxon>Pseudomonadati</taxon>
        <taxon>Planctomycetota</taxon>
        <taxon>Planctomycetia</taxon>
        <taxon>Gemmatales</taxon>
        <taxon>Gemmataceae</taxon>
        <taxon>Tuwongella</taxon>
    </lineage>
</organism>
<dbReference type="InterPro" id="IPR036844">
    <property type="entry name" value="Hint_dom_sf"/>
</dbReference>
<dbReference type="Pfam" id="PF07591">
    <property type="entry name" value="PT-HINT"/>
    <property type="match status" value="1"/>
</dbReference>
<accession>A0A6C2YRL8</accession>
<dbReference type="Gene3D" id="2.170.16.10">
    <property type="entry name" value="Hedgehog/Intein (Hint) domain"/>
    <property type="match status" value="1"/>
</dbReference>
<keyword evidence="2" id="KW-1185">Reference proteome</keyword>
<evidence type="ECO:0000313" key="1">
    <source>
        <dbReference type="EMBL" id="VIP03763.1"/>
    </source>
</evidence>
<dbReference type="Proteomes" id="UP000464378">
    <property type="component" value="Chromosome"/>
</dbReference>
<reference evidence="1" key="1">
    <citation type="submission" date="2019-04" db="EMBL/GenBank/DDBJ databases">
        <authorList>
            <consortium name="Science for Life Laboratories"/>
        </authorList>
    </citation>
    <scope>NUCLEOTIDE SEQUENCE</scope>
    <source>
        <strain evidence="1">MBLW1</strain>
    </source>
</reference>
<protein>
    <recommendedName>
        <fullName evidence="3">Hint domain-containing protein</fullName>
    </recommendedName>
</protein>
<evidence type="ECO:0008006" key="3">
    <source>
        <dbReference type="Google" id="ProtNLM"/>
    </source>
</evidence>
<gene>
    <name evidence="1" type="ORF">GMBLW1_01970</name>
</gene>
<sequence length="131" mass="14178">MVDGGFVAGTPLLIPGGSKAIEQFVPGDAILSRDETDINGPINVQIVEAVFERSAIIFELRVAGQLIETTAEHPFWVVGRGWTPVWELSIGDALTTITGESVSVEGVHETDRRDTVYNLRVAEFHTDVVGC</sequence>
<dbReference type="EMBL" id="LR586016">
    <property type="protein sequence ID" value="VIP03763.1"/>
    <property type="molecule type" value="Genomic_DNA"/>
</dbReference>
<name>A0A6C2YRL8_9BACT</name>
<dbReference type="EMBL" id="LR593887">
    <property type="protein sequence ID" value="VTS04894.1"/>
    <property type="molecule type" value="Genomic_DNA"/>
</dbReference>
<proteinExistence type="predicted"/>
<dbReference type="AlphaFoldDB" id="A0A6C2YRL8"/>
<dbReference type="InParanoid" id="A0A6C2YRL8"/>
<evidence type="ECO:0000313" key="2">
    <source>
        <dbReference type="Proteomes" id="UP000464378"/>
    </source>
</evidence>
<dbReference type="SUPFAM" id="SSF51294">
    <property type="entry name" value="Hedgehog/intein (Hint) domain"/>
    <property type="match status" value="1"/>
</dbReference>
<dbReference type="RefSeq" id="WP_162658918.1">
    <property type="nucleotide sequence ID" value="NZ_LR593887.1"/>
</dbReference>